<dbReference type="SUPFAM" id="SSF47769">
    <property type="entry name" value="SAM/Pointed domain"/>
    <property type="match status" value="1"/>
</dbReference>
<gene>
    <name evidence="4" type="ORF">CKAN_00871000</name>
</gene>
<protein>
    <submittedName>
        <fullName evidence="4">Sterile alpha motif domain-containing protein</fullName>
    </submittedName>
</protein>
<name>A0A443NNJ5_9MAGN</name>
<feature type="region of interest" description="Disordered" evidence="2">
    <location>
        <begin position="1"/>
        <end position="42"/>
    </location>
</feature>
<feature type="region of interest" description="Disordered" evidence="2">
    <location>
        <begin position="65"/>
        <end position="225"/>
    </location>
</feature>
<dbReference type="Gene3D" id="1.10.150.50">
    <property type="entry name" value="Transcription Factor, Ets-1"/>
    <property type="match status" value="1"/>
</dbReference>
<dbReference type="SMART" id="SM00454">
    <property type="entry name" value="SAM"/>
    <property type="match status" value="1"/>
</dbReference>
<reference evidence="4 5" key="1">
    <citation type="journal article" date="2019" name="Nat. Plants">
        <title>Stout camphor tree genome fills gaps in understanding of flowering plant genome evolution.</title>
        <authorList>
            <person name="Chaw S.M."/>
            <person name="Liu Y.C."/>
            <person name="Wu Y.W."/>
            <person name="Wang H.Y."/>
            <person name="Lin C.I."/>
            <person name="Wu C.S."/>
            <person name="Ke H.M."/>
            <person name="Chang L.Y."/>
            <person name="Hsu C.Y."/>
            <person name="Yang H.T."/>
            <person name="Sudianto E."/>
            <person name="Hsu M.H."/>
            <person name="Wu K.P."/>
            <person name="Wang L.N."/>
            <person name="Leebens-Mack J.H."/>
            <person name="Tsai I.J."/>
        </authorList>
    </citation>
    <scope>NUCLEOTIDE SEQUENCE [LARGE SCALE GENOMIC DNA]</scope>
    <source>
        <strain evidence="5">cv. Chaw 1501</strain>
        <tissue evidence="4">Young leaves</tissue>
    </source>
</reference>
<evidence type="ECO:0000256" key="2">
    <source>
        <dbReference type="SAM" id="MobiDB-lite"/>
    </source>
</evidence>
<feature type="compositionally biased region" description="Polar residues" evidence="2">
    <location>
        <begin position="1"/>
        <end position="11"/>
    </location>
</feature>
<comment type="caution">
    <text evidence="4">The sequence shown here is derived from an EMBL/GenBank/DDBJ whole genome shotgun (WGS) entry which is preliminary data.</text>
</comment>
<dbReference type="STRING" id="337451.A0A443NNJ5"/>
<feature type="domain" description="SAM" evidence="3">
    <location>
        <begin position="274"/>
        <end position="337"/>
    </location>
</feature>
<accession>A0A443NNJ5</accession>
<organism evidence="4 5">
    <name type="scientific">Cinnamomum micranthum f. kanehirae</name>
    <dbReference type="NCBI Taxonomy" id="337451"/>
    <lineage>
        <taxon>Eukaryota</taxon>
        <taxon>Viridiplantae</taxon>
        <taxon>Streptophyta</taxon>
        <taxon>Embryophyta</taxon>
        <taxon>Tracheophyta</taxon>
        <taxon>Spermatophyta</taxon>
        <taxon>Magnoliopsida</taxon>
        <taxon>Magnoliidae</taxon>
        <taxon>Laurales</taxon>
        <taxon>Lauraceae</taxon>
        <taxon>Cinnamomum</taxon>
    </lineage>
</organism>
<evidence type="ECO:0000313" key="4">
    <source>
        <dbReference type="EMBL" id="RWR80094.1"/>
    </source>
</evidence>
<evidence type="ECO:0000313" key="5">
    <source>
        <dbReference type="Proteomes" id="UP000283530"/>
    </source>
</evidence>
<proteinExistence type="predicted"/>
<dbReference type="EMBL" id="QPKB01000003">
    <property type="protein sequence ID" value="RWR80094.1"/>
    <property type="molecule type" value="Genomic_DNA"/>
</dbReference>
<keyword evidence="1" id="KW-0677">Repeat</keyword>
<dbReference type="Proteomes" id="UP000283530">
    <property type="component" value="Unassembled WGS sequence"/>
</dbReference>
<evidence type="ECO:0000256" key="1">
    <source>
        <dbReference type="ARBA" id="ARBA00022737"/>
    </source>
</evidence>
<feature type="compositionally biased region" description="Basic and acidic residues" evidence="2">
    <location>
        <begin position="96"/>
        <end position="108"/>
    </location>
</feature>
<keyword evidence="5" id="KW-1185">Reference proteome</keyword>
<evidence type="ECO:0000259" key="3">
    <source>
        <dbReference type="PROSITE" id="PS50105"/>
    </source>
</evidence>
<dbReference type="InterPro" id="IPR013761">
    <property type="entry name" value="SAM/pointed_sf"/>
</dbReference>
<dbReference type="CDD" id="cd09487">
    <property type="entry name" value="SAM_superfamily"/>
    <property type="match status" value="1"/>
</dbReference>
<dbReference type="PROSITE" id="PS50105">
    <property type="entry name" value="SAM_DOMAIN"/>
    <property type="match status" value="1"/>
</dbReference>
<dbReference type="InterPro" id="IPR001660">
    <property type="entry name" value="SAM"/>
</dbReference>
<dbReference type="PANTHER" id="PTHR10627">
    <property type="entry name" value="SCP160"/>
    <property type="match status" value="1"/>
</dbReference>
<sequence>MADFQSQSDAPTNGGMASENLGPSLGSKRQRRPSVRLGDIGEPSAAAVISYEAYYRKNKQWKVSRHGHLLPKELMVGKAATSSSKTRPLTNIGNGDSHETQELIDERNTSGGDLDSAPASGGLTGSRKGREPKQKRGSMAGTKRVRTNWVLRVEGGGEGEHEKLSGDAAAAGVGDDEGFRDFDPEGSETPSKEHSPIRSMENTTAVELQGHGHGHGSEKEGGFPRRGFRTRVLESREPDAVEELDVPSDMEGGDWRCGTSLEQNGGRERRFQSSHDDGVRSWLNELGLSRYAQVFEIHEVDEEVLPLLTLEDLKDMGINAVGSRRKMYCSIQKLRKGFS</sequence>
<dbReference type="Pfam" id="PF00536">
    <property type="entry name" value="SAM_1"/>
    <property type="match status" value="1"/>
</dbReference>
<feature type="compositionally biased region" description="Polar residues" evidence="2">
    <location>
        <begin position="80"/>
        <end position="94"/>
    </location>
</feature>
<dbReference type="AlphaFoldDB" id="A0A443NNJ5"/>
<dbReference type="PANTHER" id="PTHR10627:SF69">
    <property type="entry name" value="PROTEIN BICAUDAL C"/>
    <property type="match status" value="1"/>
</dbReference>
<dbReference type="OrthoDB" id="539213at2759"/>